<dbReference type="AlphaFoldDB" id="A0A542D126"/>
<dbReference type="Gene3D" id="4.10.220.110">
    <property type="match status" value="1"/>
</dbReference>
<dbReference type="InterPro" id="IPR028244">
    <property type="entry name" value="T6SS_Rhs_Vgr_dom"/>
</dbReference>
<dbReference type="SUPFAM" id="SSF69255">
    <property type="entry name" value="gp5 N-terminal domain-like"/>
    <property type="match status" value="1"/>
</dbReference>
<reference evidence="5" key="2">
    <citation type="submission" date="2019-08" db="EMBL/GenBank/DDBJ databases">
        <title>Investigation of anaerobic lignin degradation for improved lignocellulosic biofuels.</title>
        <authorList>
            <person name="Deangelis K.PhD."/>
        </authorList>
    </citation>
    <scope>NUCLEOTIDE SEQUENCE [LARGE SCALE GENOMIC DNA]</scope>
    <source>
        <strain evidence="5">128R</strain>
    </source>
</reference>
<dbReference type="EMBL" id="VISQ01000001">
    <property type="protein sequence ID" value="TVZ71279.1"/>
    <property type="molecule type" value="Genomic_DNA"/>
</dbReference>
<dbReference type="NCBIfam" id="TIGR01646">
    <property type="entry name" value="vgr_GE"/>
    <property type="match status" value="1"/>
</dbReference>
<dbReference type="Gene3D" id="2.30.110.50">
    <property type="match status" value="1"/>
</dbReference>
<dbReference type="Pfam" id="PF04717">
    <property type="entry name" value="Phage_base_V"/>
    <property type="match status" value="1"/>
</dbReference>
<dbReference type="SUPFAM" id="SSF69279">
    <property type="entry name" value="Phage tail proteins"/>
    <property type="match status" value="2"/>
</dbReference>
<evidence type="ECO:0000259" key="2">
    <source>
        <dbReference type="Pfam" id="PF04717"/>
    </source>
</evidence>
<dbReference type="InterPro" id="IPR006531">
    <property type="entry name" value="Gp5/Vgr_OB"/>
</dbReference>
<dbReference type="InterPro" id="IPR006533">
    <property type="entry name" value="T6SS_Vgr_RhsGE"/>
</dbReference>
<feature type="domain" description="DUF2345" evidence="3">
    <location>
        <begin position="623"/>
        <end position="771"/>
    </location>
</feature>
<dbReference type="Gene3D" id="3.55.50.10">
    <property type="entry name" value="Baseplate protein-like domains"/>
    <property type="match status" value="1"/>
</dbReference>
<accession>A0A542D126</accession>
<evidence type="ECO:0000259" key="3">
    <source>
        <dbReference type="Pfam" id="PF10106"/>
    </source>
</evidence>
<dbReference type="Pfam" id="PF10106">
    <property type="entry name" value="DUF2345"/>
    <property type="match status" value="1"/>
</dbReference>
<gene>
    <name evidence="5" type="ORF">FHU10_3903</name>
</gene>
<evidence type="ECO:0000259" key="4">
    <source>
        <dbReference type="Pfam" id="PF13296"/>
    </source>
</evidence>
<dbReference type="Pfam" id="PF13296">
    <property type="entry name" value="T6SS_Vgr"/>
    <property type="match status" value="1"/>
</dbReference>
<dbReference type="NCBIfam" id="TIGR03361">
    <property type="entry name" value="VI_Rhs_Vgr"/>
    <property type="match status" value="1"/>
</dbReference>
<protein>
    <submittedName>
        <fullName evidence="5">Type VI secretion system secreted protein VgrG</fullName>
    </submittedName>
</protein>
<evidence type="ECO:0000313" key="5">
    <source>
        <dbReference type="EMBL" id="TVZ71279.1"/>
    </source>
</evidence>
<dbReference type="InterPro" id="IPR037026">
    <property type="entry name" value="Vgr_OB-fold_dom_sf"/>
</dbReference>
<organism evidence="5">
    <name type="scientific">Serratia fonticola</name>
    <dbReference type="NCBI Taxonomy" id="47917"/>
    <lineage>
        <taxon>Bacteria</taxon>
        <taxon>Pseudomonadati</taxon>
        <taxon>Pseudomonadota</taxon>
        <taxon>Gammaproteobacteria</taxon>
        <taxon>Enterobacterales</taxon>
        <taxon>Yersiniaceae</taxon>
        <taxon>Serratia</taxon>
    </lineage>
</organism>
<dbReference type="InterPro" id="IPR017847">
    <property type="entry name" value="T6SS_RhsGE_Vgr_subset"/>
</dbReference>
<feature type="domain" description="Putative type VI secretion system Rhs element associated Vgr" evidence="4">
    <location>
        <begin position="505"/>
        <end position="606"/>
    </location>
</feature>
<proteinExistence type="inferred from homology"/>
<dbReference type="Pfam" id="PF05954">
    <property type="entry name" value="Phage_GPD"/>
    <property type="match status" value="1"/>
</dbReference>
<dbReference type="OrthoDB" id="6710627at2"/>
<evidence type="ECO:0000256" key="1">
    <source>
        <dbReference type="ARBA" id="ARBA00005558"/>
    </source>
</evidence>
<dbReference type="Gene3D" id="2.40.50.230">
    <property type="entry name" value="Gp5 N-terminal domain"/>
    <property type="match status" value="1"/>
</dbReference>
<name>A0A542D126_SERFO</name>
<sequence length="851" mass="93831">MSTLTTLNNAAEKMMSGLNRYRLEVQGCDALLDVESFTAREQFSDVYRYHIKYTSTAKDLTPQQMLRKGATLTMQTLGENLFGLATPPQVQKVVHGIITGFQRLSGSVDEALYQITLEPFFSLLGNQKRSWRFFLNLSVPEIVEQILREHNFKGWEFEFRLKHTYPKRAQVNQANESDRAFIERLLAEVGIFYTFTLQPDTQTEILLFGDRQSFYQFGKTLPLRNPSGMSDSSAEAVWGLSLRHQVVEKSVLAKDYNYREAHNPLLSATADMTRGEGEAITYGDVYHYQPRHLSTGDKIAPESETANFWARLDHERYLVQQTRLRGYSSDVTLAPGQVLTIQDTALVSSLPAVFQEPVVITAVRFSASRSSALQVRFTAIPYSETLCYRPPLKARPVVAGTLTARITSPKDNDIYAHQDKDGLYWVKFDADLDDKPLGYESMPVRLAKPYGGDTYGIHFPLIQGTEVAIAFHEGDPDRPYIAHALHDSRHPDHVTERNNTRNVIRTPANNKLRMEDKRGEEHIKLSTEYGGKSQLNLGHLVDAKREVRGKGAELRTDDWVAVRGGKGVFISADKQPRAGEEMLEMAAAIEQLETALSLAKSLAQAAESATAHPGENDTQQQLNTALKQLNEAGILLHAPRGVGITSPEAVRLASGSASVGIVAGQNTDISAAKQFTVSAGEAVSLFARNQGMKLFAAQGKVQVQAQSDDLSALAQKNVEIRSSEGKVEISASEELVLSCGGGYIRLKGGNIELGCPGNILLKSTNVQKMGAANFNVAPTTFPRGFGGDYTLTNQDGVPLPLTNYRITTAEGKILEGITDQDGNTVPVHTAIPTALKIEVFNKIDNTSKEHE</sequence>
<dbReference type="InterPro" id="IPR018769">
    <property type="entry name" value="VgrG2_DUF2345"/>
</dbReference>
<reference evidence="5" key="1">
    <citation type="submission" date="2019-06" db="EMBL/GenBank/DDBJ databases">
        <authorList>
            <person name="Deangelis K."/>
            <person name="Huntemann M."/>
            <person name="Clum A."/>
            <person name="Pillay M."/>
            <person name="Palaniappan K."/>
            <person name="Varghese N."/>
            <person name="Mikhailova N."/>
            <person name="Stamatis D."/>
            <person name="Reddy T."/>
            <person name="Daum C."/>
            <person name="Shapiro N."/>
            <person name="Ivanova N."/>
            <person name="Kyrpides N."/>
            <person name="Woyke T."/>
        </authorList>
    </citation>
    <scope>NUCLEOTIDE SEQUENCE [LARGE SCALE GENOMIC DNA]</scope>
    <source>
        <strain evidence="5">128R</strain>
    </source>
</reference>
<comment type="similarity">
    <text evidence="1">Belongs to the VgrG protein family.</text>
</comment>
<feature type="domain" description="Gp5/Type VI secretion system Vgr protein OB-fold" evidence="2">
    <location>
        <begin position="441"/>
        <end position="485"/>
    </location>
</feature>
<comment type="caution">
    <text evidence="5">The sequence shown here is derived from an EMBL/GenBank/DDBJ whole genome shotgun (WGS) entry which is preliminary data.</text>
</comment>